<dbReference type="InterPro" id="IPR022755">
    <property type="entry name" value="Znf_C2H2_jaz"/>
</dbReference>
<dbReference type="Pfam" id="PF12171">
    <property type="entry name" value="zf-C2H2_jaz"/>
    <property type="match status" value="1"/>
</dbReference>
<name>A0ABP9YPX8_9FUNG</name>
<evidence type="ECO:0000256" key="3">
    <source>
        <dbReference type="ARBA" id="ARBA00022833"/>
    </source>
</evidence>
<dbReference type="InterPro" id="IPR036236">
    <property type="entry name" value="Znf_C2H2_sf"/>
</dbReference>
<gene>
    <name evidence="6" type="ORF">MFLAVUS_002316</name>
</gene>
<dbReference type="Proteomes" id="UP001473302">
    <property type="component" value="Unassembled WGS sequence"/>
</dbReference>
<evidence type="ECO:0000256" key="2">
    <source>
        <dbReference type="ARBA" id="ARBA00022771"/>
    </source>
</evidence>
<dbReference type="PROSITE" id="PS50157">
    <property type="entry name" value="ZINC_FINGER_C2H2_2"/>
    <property type="match status" value="1"/>
</dbReference>
<dbReference type="PROSITE" id="PS00028">
    <property type="entry name" value="ZINC_FINGER_C2H2_1"/>
    <property type="match status" value="1"/>
</dbReference>
<reference evidence="6 7" key="1">
    <citation type="submission" date="2024-04" db="EMBL/GenBank/DDBJ databases">
        <title>genome sequences of Mucor flavus KT1a and Helicostylum pulchrum KT1b strains isolated from the surface of a dry-aged beef.</title>
        <authorList>
            <person name="Toyotome T."/>
            <person name="Hosono M."/>
            <person name="Torimaru M."/>
            <person name="Fukuda K."/>
            <person name="Mikami N."/>
        </authorList>
    </citation>
    <scope>NUCLEOTIDE SEQUENCE [LARGE SCALE GENOMIC DNA]</scope>
    <source>
        <strain evidence="6 7">KT1a</strain>
    </source>
</reference>
<feature type="domain" description="C2H2-type" evidence="5">
    <location>
        <begin position="58"/>
        <end position="87"/>
    </location>
</feature>
<organism evidence="6 7">
    <name type="scientific">Mucor flavus</name>
    <dbReference type="NCBI Taxonomy" id="439312"/>
    <lineage>
        <taxon>Eukaryota</taxon>
        <taxon>Fungi</taxon>
        <taxon>Fungi incertae sedis</taxon>
        <taxon>Mucoromycota</taxon>
        <taxon>Mucoromycotina</taxon>
        <taxon>Mucoromycetes</taxon>
        <taxon>Mucorales</taxon>
        <taxon>Mucorineae</taxon>
        <taxon>Mucoraceae</taxon>
        <taxon>Mucor</taxon>
    </lineage>
</organism>
<dbReference type="InterPro" id="IPR003604">
    <property type="entry name" value="Matrin/U1-like-C_Znf_C2H2"/>
</dbReference>
<keyword evidence="2 4" id="KW-0863">Zinc-finger</keyword>
<evidence type="ECO:0000313" key="6">
    <source>
        <dbReference type="EMBL" id="GAA5808917.1"/>
    </source>
</evidence>
<evidence type="ECO:0000256" key="1">
    <source>
        <dbReference type="ARBA" id="ARBA00022723"/>
    </source>
</evidence>
<comment type="caution">
    <text evidence="6">The sequence shown here is derived from an EMBL/GenBank/DDBJ whole genome shotgun (WGS) entry which is preliminary data.</text>
</comment>
<evidence type="ECO:0000259" key="5">
    <source>
        <dbReference type="PROSITE" id="PS50157"/>
    </source>
</evidence>
<dbReference type="EMBL" id="BAABUK010000004">
    <property type="protein sequence ID" value="GAA5808917.1"/>
    <property type="molecule type" value="Genomic_DNA"/>
</dbReference>
<keyword evidence="1" id="KW-0479">Metal-binding</keyword>
<dbReference type="SMART" id="SM00451">
    <property type="entry name" value="ZnF_U1"/>
    <property type="match status" value="1"/>
</dbReference>
<dbReference type="Gene3D" id="3.30.160.60">
    <property type="entry name" value="Classic Zinc Finger"/>
    <property type="match status" value="1"/>
</dbReference>
<dbReference type="SUPFAM" id="SSF57667">
    <property type="entry name" value="beta-beta-alpha zinc fingers"/>
    <property type="match status" value="1"/>
</dbReference>
<keyword evidence="3" id="KW-0862">Zinc</keyword>
<protein>
    <recommendedName>
        <fullName evidence="5">C2H2-type domain-containing protein</fullName>
    </recommendedName>
</protein>
<evidence type="ECO:0000313" key="7">
    <source>
        <dbReference type="Proteomes" id="UP001473302"/>
    </source>
</evidence>
<keyword evidence="7" id="KW-1185">Reference proteome</keyword>
<dbReference type="InterPro" id="IPR013087">
    <property type="entry name" value="Znf_C2H2_type"/>
</dbReference>
<accession>A0ABP9YPX8</accession>
<sequence length="371" mass="42016">MLPLYDVDLDTRAFNIFQPVESILPYELPKLSITPVEIQPTKTAKPATLSFKKPEVDLYCKACKKKFSNEPTFTNHLKSAKHITNEKKMQPVKAAPTGRIAVNPQVQEALAQLEKAQDTKCDPTLSITIYWNQAQVLFGLKRPQYVEKALKLLIDFLILSPVTTFSSAQITSFLYNSQLALARLLCIYQELDESRSVYLDAIDGKWKLEKGELMNIAQNLCKLSVPSLISACDNLATKYLTRERNRTKPAPVISDINNSITTILNEAGSLFAQEDNIYNSIPSEHIAIVLYATCSLVCQYDKVDGYTPNDFYFMMNQVYESLDNSAHHMVEINLLDKSNTWNVFNAMLLSIEIGFELRKVIVNRIECAFAY</sequence>
<evidence type="ECO:0000256" key="4">
    <source>
        <dbReference type="PROSITE-ProRule" id="PRU00042"/>
    </source>
</evidence>
<proteinExistence type="predicted"/>